<dbReference type="Proteomes" id="UP000076038">
    <property type="component" value="Chromosome"/>
</dbReference>
<dbReference type="RefSeq" id="WP_032392645.1">
    <property type="nucleotide sequence ID" value="NZ_CP015220.1"/>
</dbReference>
<reference evidence="4 5" key="1">
    <citation type="journal article" date="2016" name="Genome Announc.">
        <title>Complete Genome and Plasmid Sequences for Rhodococcus fascians D188 and Draft Sequences for Rhodococcus Isolates PBTS 1 and PBTS 2.</title>
        <authorList>
            <person name="Stamler R.A."/>
            <person name="Vereecke D."/>
            <person name="Zhang Y."/>
            <person name="Schilkey F."/>
            <person name="Devitt N."/>
            <person name="Randall J.J."/>
        </authorList>
    </citation>
    <scope>NUCLEOTIDE SEQUENCE [LARGE SCALE GENOMIC DNA]</scope>
    <source>
        <strain evidence="4 5">PBTS2</strain>
    </source>
</reference>
<dbReference type="Pfam" id="PF00498">
    <property type="entry name" value="FHA"/>
    <property type="match status" value="1"/>
</dbReference>
<dbReference type="OrthoDB" id="151099at2"/>
<dbReference type="SUPFAM" id="SSF49879">
    <property type="entry name" value="SMAD/FHA domain"/>
    <property type="match status" value="1"/>
</dbReference>
<gene>
    <name evidence="4" type="primary">fhaA</name>
    <name evidence="4" type="ORF">A3Q41_01517</name>
</gene>
<keyword evidence="1" id="KW-0597">Phosphoprotein</keyword>
<evidence type="ECO:0000256" key="2">
    <source>
        <dbReference type="SAM" id="MobiDB-lite"/>
    </source>
</evidence>
<dbReference type="EMBL" id="CP015220">
    <property type="protein sequence ID" value="AMY22823.1"/>
    <property type="molecule type" value="Genomic_DNA"/>
</dbReference>
<dbReference type="PROSITE" id="PS50006">
    <property type="entry name" value="FHA_DOMAIN"/>
    <property type="match status" value="1"/>
</dbReference>
<feature type="domain" description="FHA" evidence="3">
    <location>
        <begin position="417"/>
        <end position="466"/>
    </location>
</feature>
<keyword evidence="5" id="KW-1185">Reference proteome</keyword>
<evidence type="ECO:0000256" key="1">
    <source>
        <dbReference type="ARBA" id="ARBA00022553"/>
    </source>
</evidence>
<dbReference type="InterPro" id="IPR008984">
    <property type="entry name" value="SMAD_FHA_dom_sf"/>
</dbReference>
<dbReference type="InterPro" id="IPR042287">
    <property type="entry name" value="FhaA_N_sf"/>
</dbReference>
<dbReference type="Gene3D" id="3.30.2320.60">
    <property type="entry name" value="FhaA, phosphopeptide-binding domain (DUF3662)"/>
    <property type="match status" value="1"/>
</dbReference>
<dbReference type="CDD" id="cd22668">
    <property type="entry name" value="FHA_FhaA-like"/>
    <property type="match status" value="1"/>
</dbReference>
<dbReference type="KEGG" id="rhs:A3Q41_01517"/>
<organism evidence="4 5">
    <name type="scientific">Rhodococcoides fascians</name>
    <name type="common">Rhodococcus fascians</name>
    <dbReference type="NCBI Taxonomy" id="1828"/>
    <lineage>
        <taxon>Bacteria</taxon>
        <taxon>Bacillati</taxon>
        <taxon>Actinomycetota</taxon>
        <taxon>Actinomycetes</taxon>
        <taxon>Mycobacteriales</taxon>
        <taxon>Nocardiaceae</taxon>
        <taxon>Rhodococcoides</taxon>
    </lineage>
</organism>
<dbReference type="PANTHER" id="PTHR23308">
    <property type="entry name" value="NUCLEAR INHIBITOR OF PROTEIN PHOSPHATASE-1"/>
    <property type="match status" value="1"/>
</dbReference>
<dbReference type="AlphaFoldDB" id="A0A143QI31"/>
<proteinExistence type="predicted"/>
<evidence type="ECO:0000259" key="3">
    <source>
        <dbReference type="PROSITE" id="PS50006"/>
    </source>
</evidence>
<dbReference type="PATRIC" id="fig|1653479.3.peg.1537"/>
<dbReference type="SMART" id="SM00240">
    <property type="entry name" value="FHA"/>
    <property type="match status" value="1"/>
</dbReference>
<accession>A0A143QI31</accession>
<reference evidence="5" key="2">
    <citation type="submission" date="2016-04" db="EMBL/GenBank/DDBJ databases">
        <title>Complete Genome and Plasmid Sequences for Rhodococcus fascians D188 and Draft Sequences for Rhodococcus spp. Isolates PBTS 1 and PBTS 2.</title>
        <authorList>
            <person name="Stamer R."/>
            <person name="Vereecke D."/>
            <person name="Zhang Y."/>
            <person name="Schilkey F."/>
            <person name="Devitt N."/>
            <person name="Randall J."/>
        </authorList>
    </citation>
    <scope>NUCLEOTIDE SEQUENCE [LARGE SCALE GENOMIC DNA]</scope>
    <source>
        <strain evidence="5">PBTS2</strain>
    </source>
</reference>
<name>A0A143QI31_RHOFA</name>
<evidence type="ECO:0000313" key="5">
    <source>
        <dbReference type="Proteomes" id="UP000076038"/>
    </source>
</evidence>
<dbReference type="Pfam" id="PF12401">
    <property type="entry name" value="FhaA_N"/>
    <property type="match status" value="1"/>
</dbReference>
<feature type="region of interest" description="Disordered" evidence="2">
    <location>
        <begin position="251"/>
        <end position="279"/>
    </location>
</feature>
<sequence>MGIVQRFERKLQSAVGDVFARVFGGGVVPAEVEAALQQEASDLVRPLDGGHYLAPNNYVITINSSDHEELAGDRELTVKAFSRHLDDYIRDQGWQTYGDVVVRFEPSPTLHTGQFRASGSVDPDVGRSAIAAQNSSVQQNASAQPARPVPSATQRPTAPPMSIPGAGHMTQNPGYDPQRDPADGHRPDPRARNGYAGGQDPRYAAREQNGYDAQGYAPADRDQRYDQQPYNAQGYENQGYDEQPYAQHGQAYSAAGGPEQGYDQAYGAPNGQEQGYDAQGYDRAGYNAQGYDAQGYNAQGYDAQGYNGAGYDYNGGEQGGAYSEAPYQEQAYGEPAGRYAEPQGAGYPQQGYQQPAYDYPPAQAPYGRGYPQGAGDRGDGYGYDQPASYAGQSQALAATLQLEDGSGRYFQLRDGQNIIGRGQDAQFRLPDTGVSRRHIEIRWDGRVAMLSDLGSTNGTTVNGAPVQDWQLADGDVIRAGHSEILVRIV</sequence>
<feature type="region of interest" description="Disordered" evidence="2">
    <location>
        <begin position="134"/>
        <end position="203"/>
    </location>
</feature>
<feature type="compositionally biased region" description="Basic and acidic residues" evidence="2">
    <location>
        <begin position="177"/>
        <end position="191"/>
    </location>
</feature>
<feature type="compositionally biased region" description="Low complexity" evidence="2">
    <location>
        <begin position="134"/>
        <end position="146"/>
    </location>
</feature>
<protein>
    <submittedName>
        <fullName evidence="4">FHA domain-containing protein FhaA</fullName>
    </submittedName>
</protein>
<dbReference type="InterPro" id="IPR000253">
    <property type="entry name" value="FHA_dom"/>
</dbReference>
<dbReference type="Gene3D" id="2.60.200.20">
    <property type="match status" value="1"/>
</dbReference>
<dbReference type="InterPro" id="IPR050923">
    <property type="entry name" value="Cell_Proc_Reg/RNA_Proc"/>
</dbReference>
<dbReference type="InterPro" id="IPR022128">
    <property type="entry name" value="FhaA_N"/>
</dbReference>
<evidence type="ECO:0000313" key="4">
    <source>
        <dbReference type="EMBL" id="AMY22823.1"/>
    </source>
</evidence>